<dbReference type="Pfam" id="PF03795">
    <property type="entry name" value="YCII"/>
    <property type="match status" value="1"/>
</dbReference>
<evidence type="ECO:0000259" key="2">
    <source>
        <dbReference type="Pfam" id="PF03795"/>
    </source>
</evidence>
<dbReference type="PANTHER" id="PTHR33606:SF3">
    <property type="entry name" value="PROTEIN YCII"/>
    <property type="match status" value="1"/>
</dbReference>
<evidence type="ECO:0000313" key="3">
    <source>
        <dbReference type="EMBL" id="RZS84642.1"/>
    </source>
</evidence>
<dbReference type="EMBL" id="SGXC01000001">
    <property type="protein sequence ID" value="RZS84642.1"/>
    <property type="molecule type" value="Genomic_DNA"/>
</dbReference>
<accession>A0A4Q7NIL1</accession>
<dbReference type="OrthoDB" id="9797014at2"/>
<sequence>MTGRALYLMYAEDVDHSEALRAPLRDAHIRRRAELAAQGRVIVSGPLRDSDAGQGGYCGSLLVAAFDSMDEARAWADADPYAQAGIYRRMVVRRVNTHFLGQESSS</sequence>
<gene>
    <name evidence="3" type="ORF">EV675_0659</name>
</gene>
<proteinExistence type="inferred from homology"/>
<evidence type="ECO:0000313" key="4">
    <source>
        <dbReference type="Proteomes" id="UP000292445"/>
    </source>
</evidence>
<dbReference type="Proteomes" id="UP000292445">
    <property type="component" value="Unassembled WGS sequence"/>
</dbReference>
<dbReference type="PANTHER" id="PTHR33606">
    <property type="entry name" value="PROTEIN YCII"/>
    <property type="match status" value="1"/>
</dbReference>
<dbReference type="InterPro" id="IPR011008">
    <property type="entry name" value="Dimeric_a/b-barrel"/>
</dbReference>
<feature type="domain" description="YCII-related" evidence="2">
    <location>
        <begin position="6"/>
        <end position="94"/>
    </location>
</feature>
<reference evidence="3 4" key="1">
    <citation type="submission" date="2019-02" db="EMBL/GenBank/DDBJ databases">
        <title>Genomic Encyclopedia of Type Strains, Phase IV (KMG-IV): sequencing the most valuable type-strain genomes for metagenomic binning, comparative biology and taxonomic classification.</title>
        <authorList>
            <person name="Goeker M."/>
        </authorList>
    </citation>
    <scope>NUCLEOTIDE SEQUENCE [LARGE SCALE GENOMIC DNA]</scope>
    <source>
        <strain evidence="3 4">K24</strain>
    </source>
</reference>
<dbReference type="InterPro" id="IPR005545">
    <property type="entry name" value="YCII"/>
</dbReference>
<dbReference type="InterPro" id="IPR051807">
    <property type="entry name" value="Sec-metab_biosynth-assoc"/>
</dbReference>
<evidence type="ECO:0000256" key="1">
    <source>
        <dbReference type="ARBA" id="ARBA00007689"/>
    </source>
</evidence>
<comment type="caution">
    <text evidence="3">The sequence shown here is derived from an EMBL/GenBank/DDBJ whole genome shotgun (WGS) entry which is preliminary data.</text>
</comment>
<comment type="similarity">
    <text evidence="1">Belongs to the YciI family.</text>
</comment>
<dbReference type="AlphaFoldDB" id="A0A4Q7NIL1"/>
<keyword evidence="4" id="KW-1185">Reference proteome</keyword>
<name>A0A4Q7NIL1_9BURK</name>
<dbReference type="SUPFAM" id="SSF54909">
    <property type="entry name" value="Dimeric alpha+beta barrel"/>
    <property type="match status" value="1"/>
</dbReference>
<organism evidence="3 4">
    <name type="scientific">Pigmentiphaga kullae</name>
    <dbReference type="NCBI Taxonomy" id="151784"/>
    <lineage>
        <taxon>Bacteria</taxon>
        <taxon>Pseudomonadati</taxon>
        <taxon>Pseudomonadota</taxon>
        <taxon>Betaproteobacteria</taxon>
        <taxon>Burkholderiales</taxon>
        <taxon>Alcaligenaceae</taxon>
        <taxon>Pigmentiphaga</taxon>
    </lineage>
</organism>
<dbReference type="RefSeq" id="WP_130355984.1">
    <property type="nucleotide sequence ID" value="NZ_SGXC01000001.1"/>
</dbReference>
<protein>
    <recommendedName>
        <fullName evidence="2">YCII-related domain-containing protein</fullName>
    </recommendedName>
</protein>
<dbReference type="Gene3D" id="3.30.70.1060">
    <property type="entry name" value="Dimeric alpha+beta barrel"/>
    <property type="match status" value="1"/>
</dbReference>